<reference evidence="2 3" key="1">
    <citation type="submission" date="2018-02" db="EMBL/GenBank/DDBJ databases">
        <title>The genomes of Aspergillus section Nigri reveals drivers in fungal speciation.</title>
        <authorList>
            <consortium name="DOE Joint Genome Institute"/>
            <person name="Vesth T.C."/>
            <person name="Nybo J."/>
            <person name="Theobald S."/>
            <person name="Brandl J."/>
            <person name="Frisvad J.C."/>
            <person name="Nielsen K.F."/>
            <person name="Lyhne E.K."/>
            <person name="Kogle M.E."/>
            <person name="Kuo A."/>
            <person name="Riley R."/>
            <person name="Clum A."/>
            <person name="Nolan M."/>
            <person name="Lipzen A."/>
            <person name="Salamov A."/>
            <person name="Henrissat B."/>
            <person name="Wiebenga A."/>
            <person name="De vries R.P."/>
            <person name="Grigoriev I.V."/>
            <person name="Mortensen U.H."/>
            <person name="Andersen M.R."/>
            <person name="Baker S.E."/>
        </authorList>
    </citation>
    <scope>NUCLEOTIDE SEQUENCE [LARGE SCALE GENOMIC DNA]</scope>
    <source>
        <strain evidence="2 3">CBS 114.80</strain>
    </source>
</reference>
<feature type="region of interest" description="Disordered" evidence="1">
    <location>
        <begin position="1"/>
        <end position="27"/>
    </location>
</feature>
<sequence>MTSNDRAARPYTFVHGPTIRGTTPNPSRIRSQLMRRRHLERAKTVNSGSLYNQQTASRLLICQCTEELSPSTKPWETGNSRIDPFLADRYRTTPHFDLLLHHCTHVLWPMARPSEFSERSLQAYLHPARSPMVVQSMLYSASLHFSALPMIRGTTKRASLDTAEQLRLKGSVMIRIREKLSTVTQHNIGCDWVDDILLSILYLAANENLDHVEPPETSPFVPPFRSLQLMEFYGSCEFHPLHWQTVQHIVLERGGLETVKLYGLAWLISISGLIVAINTHRRPVFPLISPEGKPCLHRAPLQALSIRTLPRHSTLRNYGFQQLALLSPPVKGNLIRVFLDLNEITHALHVLSSRSCGATLLTQIGDTRASVLHRLCSLPDHRDRVSAILHKRPGCMAEQQQRSIAVYLVCRTTALLYGASVVFPLPRMSQLRAMMTNEIYESMVRLQGREVTKHESEILLWCCLVTAICADATPSIKGWFVARMREYCQVLRIVSWDELLEVLQSFAWLDCASDEAGKAIWVEMATSSSELPCED</sequence>
<dbReference type="AlphaFoldDB" id="A0A2V5IGG6"/>
<evidence type="ECO:0000256" key="1">
    <source>
        <dbReference type="SAM" id="MobiDB-lite"/>
    </source>
</evidence>
<proteinExistence type="predicted"/>
<accession>A0A2V5IGG6</accession>
<protein>
    <submittedName>
        <fullName evidence="2">Uncharacterized protein</fullName>
    </submittedName>
</protein>
<name>A0A2V5IGG6_9EURO</name>
<dbReference type="PANTHER" id="PTHR37540:SF5">
    <property type="entry name" value="TRANSCRIPTION FACTOR DOMAIN-CONTAINING PROTEIN"/>
    <property type="match status" value="1"/>
</dbReference>
<gene>
    <name evidence="2" type="ORF">BP00DRAFT_392692</name>
</gene>
<keyword evidence="3" id="KW-1185">Reference proteome</keyword>
<dbReference type="Proteomes" id="UP000248817">
    <property type="component" value="Unassembled WGS sequence"/>
</dbReference>
<evidence type="ECO:0000313" key="3">
    <source>
        <dbReference type="Proteomes" id="UP000248817"/>
    </source>
</evidence>
<organism evidence="2 3">
    <name type="scientific">Aspergillus indologenus CBS 114.80</name>
    <dbReference type="NCBI Taxonomy" id="1450541"/>
    <lineage>
        <taxon>Eukaryota</taxon>
        <taxon>Fungi</taxon>
        <taxon>Dikarya</taxon>
        <taxon>Ascomycota</taxon>
        <taxon>Pezizomycotina</taxon>
        <taxon>Eurotiomycetes</taxon>
        <taxon>Eurotiomycetidae</taxon>
        <taxon>Eurotiales</taxon>
        <taxon>Aspergillaceae</taxon>
        <taxon>Aspergillus</taxon>
        <taxon>Aspergillus subgen. Circumdati</taxon>
    </lineage>
</organism>
<dbReference type="PANTHER" id="PTHR37540">
    <property type="entry name" value="TRANSCRIPTION FACTOR (ACR-2), PUTATIVE-RELATED-RELATED"/>
    <property type="match status" value="1"/>
</dbReference>
<dbReference type="EMBL" id="KZ825485">
    <property type="protein sequence ID" value="PYI33274.1"/>
    <property type="molecule type" value="Genomic_DNA"/>
</dbReference>
<evidence type="ECO:0000313" key="2">
    <source>
        <dbReference type="EMBL" id="PYI33274.1"/>
    </source>
</evidence>